<feature type="chain" id="PRO_5020806460" evidence="2">
    <location>
        <begin position="23"/>
        <end position="218"/>
    </location>
</feature>
<accession>A0A4S4LMN5</accession>
<feature type="region of interest" description="Disordered" evidence="1">
    <location>
        <begin position="153"/>
        <end position="186"/>
    </location>
</feature>
<evidence type="ECO:0000256" key="2">
    <source>
        <dbReference type="SAM" id="SignalP"/>
    </source>
</evidence>
<dbReference type="EMBL" id="SGPL01000382">
    <property type="protein sequence ID" value="THH13157.1"/>
    <property type="molecule type" value="Genomic_DNA"/>
</dbReference>
<sequence length="218" mass="22403">MPAWRICTLVFVCTMVLKYTSAETSLYIPEFHDQPMSVANIGEDSTGRTTWQIVGGSPTGTFTADPEFIGIVCTILNGISTCTESVDGTTTIFIELVTSIIVQGGGTTTVTVAAAPTSTSSSLAVTTVTVTSDNPQTTSSLLLSPKIISSIASSTTAPPQKTSATSTKTMVPTQDNAGSTPSPSAALITANGAKSQRLRGKAVISWIVAAAPLLVILA</sequence>
<protein>
    <submittedName>
        <fullName evidence="3">Uncharacterized protein</fullName>
    </submittedName>
</protein>
<dbReference type="Proteomes" id="UP000310158">
    <property type="component" value="Unassembled WGS sequence"/>
</dbReference>
<keyword evidence="2" id="KW-0732">Signal</keyword>
<evidence type="ECO:0000313" key="3">
    <source>
        <dbReference type="EMBL" id="THH13157.1"/>
    </source>
</evidence>
<gene>
    <name evidence="3" type="ORF">EW146_g7032</name>
</gene>
<feature type="signal peptide" evidence="2">
    <location>
        <begin position="1"/>
        <end position="22"/>
    </location>
</feature>
<proteinExistence type="predicted"/>
<evidence type="ECO:0000313" key="4">
    <source>
        <dbReference type="Proteomes" id="UP000310158"/>
    </source>
</evidence>
<organism evidence="3 4">
    <name type="scientific">Bondarzewia mesenterica</name>
    <dbReference type="NCBI Taxonomy" id="1095465"/>
    <lineage>
        <taxon>Eukaryota</taxon>
        <taxon>Fungi</taxon>
        <taxon>Dikarya</taxon>
        <taxon>Basidiomycota</taxon>
        <taxon>Agaricomycotina</taxon>
        <taxon>Agaricomycetes</taxon>
        <taxon>Russulales</taxon>
        <taxon>Bondarzewiaceae</taxon>
        <taxon>Bondarzewia</taxon>
    </lineage>
</organism>
<feature type="compositionally biased region" description="Polar residues" evidence="1">
    <location>
        <begin position="160"/>
        <end position="183"/>
    </location>
</feature>
<dbReference type="AlphaFoldDB" id="A0A4S4LMN5"/>
<comment type="caution">
    <text evidence="3">The sequence shown here is derived from an EMBL/GenBank/DDBJ whole genome shotgun (WGS) entry which is preliminary data.</text>
</comment>
<reference evidence="3 4" key="1">
    <citation type="submission" date="2019-02" db="EMBL/GenBank/DDBJ databases">
        <title>Genome sequencing of the rare red list fungi Bondarzewia mesenterica.</title>
        <authorList>
            <person name="Buettner E."/>
            <person name="Kellner H."/>
        </authorList>
    </citation>
    <scope>NUCLEOTIDE SEQUENCE [LARGE SCALE GENOMIC DNA]</scope>
    <source>
        <strain evidence="3 4">DSM 108281</strain>
    </source>
</reference>
<keyword evidence="4" id="KW-1185">Reference proteome</keyword>
<evidence type="ECO:0000256" key="1">
    <source>
        <dbReference type="SAM" id="MobiDB-lite"/>
    </source>
</evidence>
<name>A0A4S4LMN5_9AGAM</name>
<dbReference type="OrthoDB" id="4991875at2759"/>